<evidence type="ECO:0000313" key="1">
    <source>
        <dbReference type="EMBL" id="GFQ97867.1"/>
    </source>
</evidence>
<keyword evidence="2" id="KW-1185">Reference proteome</keyword>
<dbReference type="Proteomes" id="UP000887116">
    <property type="component" value="Unassembled WGS sequence"/>
</dbReference>
<proteinExistence type="predicted"/>
<reference evidence="1" key="1">
    <citation type="submission" date="2020-07" db="EMBL/GenBank/DDBJ databases">
        <title>Multicomponent nature underlies the extraordinary mechanical properties of spider dragline silk.</title>
        <authorList>
            <person name="Kono N."/>
            <person name="Nakamura H."/>
            <person name="Mori M."/>
            <person name="Yoshida Y."/>
            <person name="Ohtoshi R."/>
            <person name="Malay A.D."/>
            <person name="Moran D.A.P."/>
            <person name="Tomita M."/>
            <person name="Numata K."/>
            <person name="Arakawa K."/>
        </authorList>
    </citation>
    <scope>NUCLEOTIDE SEQUENCE</scope>
</reference>
<name>A0A8X6G7F1_TRICU</name>
<comment type="caution">
    <text evidence="1">The sequence shown here is derived from an EMBL/GenBank/DDBJ whole genome shotgun (WGS) entry which is preliminary data.</text>
</comment>
<evidence type="ECO:0000313" key="2">
    <source>
        <dbReference type="Proteomes" id="UP000887116"/>
    </source>
</evidence>
<dbReference type="AlphaFoldDB" id="A0A8X6G7F1"/>
<gene>
    <name evidence="1" type="ORF">TNCT_1071</name>
</gene>
<dbReference type="EMBL" id="BMAO01034618">
    <property type="protein sequence ID" value="GFQ97867.1"/>
    <property type="molecule type" value="Genomic_DNA"/>
</dbReference>
<sequence length="134" mass="15601">MVVLYVLDTSFYLFFSVIADYIRNHFDLASFLEISTCVLVIDIMKNMIEIIFESRIMIQKSKMIVERAEEKSDIIEVSTVHSLMIYKMCERLNLPVKLASVEGKKKWVAKKKPQDREKCPVLSKSIFQDDSDVL</sequence>
<protein>
    <submittedName>
        <fullName evidence="1">Uncharacterized protein</fullName>
    </submittedName>
</protein>
<accession>A0A8X6G7F1</accession>
<organism evidence="1 2">
    <name type="scientific">Trichonephila clavata</name>
    <name type="common">Joro spider</name>
    <name type="synonym">Nephila clavata</name>
    <dbReference type="NCBI Taxonomy" id="2740835"/>
    <lineage>
        <taxon>Eukaryota</taxon>
        <taxon>Metazoa</taxon>
        <taxon>Ecdysozoa</taxon>
        <taxon>Arthropoda</taxon>
        <taxon>Chelicerata</taxon>
        <taxon>Arachnida</taxon>
        <taxon>Araneae</taxon>
        <taxon>Araneomorphae</taxon>
        <taxon>Entelegynae</taxon>
        <taxon>Araneoidea</taxon>
        <taxon>Nephilidae</taxon>
        <taxon>Trichonephila</taxon>
    </lineage>
</organism>